<dbReference type="Proteomes" id="UP001629260">
    <property type="component" value="Unassembled WGS sequence"/>
</dbReference>
<protein>
    <submittedName>
        <fullName evidence="2">Uncharacterized protein</fullName>
    </submittedName>
</protein>
<evidence type="ECO:0000313" key="3">
    <source>
        <dbReference type="Proteomes" id="UP001629260"/>
    </source>
</evidence>
<keyword evidence="1" id="KW-1133">Transmembrane helix</keyword>
<comment type="caution">
    <text evidence="2">The sequence shown here is derived from an EMBL/GenBank/DDBJ whole genome shotgun (WGS) entry which is preliminary data.</text>
</comment>
<dbReference type="EMBL" id="JBELQA010000001">
    <property type="protein sequence ID" value="MFL9829713.1"/>
    <property type="molecule type" value="Genomic_DNA"/>
</dbReference>
<reference evidence="2 3" key="1">
    <citation type="submission" date="2024-06" db="EMBL/GenBank/DDBJ databases">
        <authorList>
            <person name="Kaempfer P."/>
            <person name="Viver T."/>
        </authorList>
    </citation>
    <scope>NUCLEOTIDE SEQUENCE [LARGE SCALE GENOMIC DNA]</scope>
    <source>
        <strain evidence="2 3">ST-87</strain>
    </source>
</reference>
<keyword evidence="1" id="KW-0812">Transmembrane</keyword>
<keyword evidence="1" id="KW-0472">Membrane</keyword>
<proteinExistence type="predicted"/>
<name>A0ABW8XR85_9FLAO</name>
<evidence type="ECO:0000256" key="1">
    <source>
        <dbReference type="SAM" id="Phobius"/>
    </source>
</evidence>
<sequence length="157" mass="17712">MRFLFKRRNKTPESNDALNLNSLAIYLEKGYLYAQSKWAEWMTKQTAKLSIKNQRAVFALFIICASGYSIYLICMSCSGTDSNRIPVTPIVKPVKTFEADDALSYKNNAISKNEFNQAIYLSAYLDSLARSPTAKKVIDSLADKHPELLDSLAEIEN</sequence>
<gene>
    <name evidence="2" type="ORF">ABS764_02515</name>
</gene>
<accession>A0ABW8XR85</accession>
<feature type="transmembrane region" description="Helical" evidence="1">
    <location>
        <begin position="56"/>
        <end position="73"/>
    </location>
</feature>
<keyword evidence="3" id="KW-1185">Reference proteome</keyword>
<evidence type="ECO:0000313" key="2">
    <source>
        <dbReference type="EMBL" id="MFL9829713.1"/>
    </source>
</evidence>
<organism evidence="2 3">
    <name type="scientific">Flavobacterium plantiphilum</name>
    <dbReference type="NCBI Taxonomy" id="3163297"/>
    <lineage>
        <taxon>Bacteria</taxon>
        <taxon>Pseudomonadati</taxon>
        <taxon>Bacteroidota</taxon>
        <taxon>Flavobacteriia</taxon>
        <taxon>Flavobacteriales</taxon>
        <taxon>Flavobacteriaceae</taxon>
        <taxon>Flavobacterium</taxon>
    </lineage>
</organism>
<dbReference type="RefSeq" id="WP_408079624.1">
    <property type="nucleotide sequence ID" value="NZ_JBELQA010000001.1"/>
</dbReference>